<name>A0A9D4F1V5_DREPO</name>
<organism evidence="2 3">
    <name type="scientific">Dreissena polymorpha</name>
    <name type="common">Zebra mussel</name>
    <name type="synonym">Mytilus polymorpha</name>
    <dbReference type="NCBI Taxonomy" id="45954"/>
    <lineage>
        <taxon>Eukaryota</taxon>
        <taxon>Metazoa</taxon>
        <taxon>Spiralia</taxon>
        <taxon>Lophotrochozoa</taxon>
        <taxon>Mollusca</taxon>
        <taxon>Bivalvia</taxon>
        <taxon>Autobranchia</taxon>
        <taxon>Heteroconchia</taxon>
        <taxon>Euheterodonta</taxon>
        <taxon>Imparidentia</taxon>
        <taxon>Neoheterodontei</taxon>
        <taxon>Myida</taxon>
        <taxon>Dreissenoidea</taxon>
        <taxon>Dreissenidae</taxon>
        <taxon>Dreissena</taxon>
    </lineage>
</organism>
<comment type="caution">
    <text evidence="2">The sequence shown here is derived from an EMBL/GenBank/DDBJ whole genome shotgun (WGS) entry which is preliminary data.</text>
</comment>
<proteinExistence type="predicted"/>
<accession>A0A9D4F1V5</accession>
<reference evidence="2" key="2">
    <citation type="submission" date="2020-11" db="EMBL/GenBank/DDBJ databases">
        <authorList>
            <person name="McCartney M.A."/>
            <person name="Auch B."/>
            <person name="Kono T."/>
            <person name="Mallez S."/>
            <person name="Becker A."/>
            <person name="Gohl D.M."/>
            <person name="Silverstein K.A.T."/>
            <person name="Koren S."/>
            <person name="Bechman K.B."/>
            <person name="Herman A."/>
            <person name="Abrahante J.E."/>
            <person name="Garbe J."/>
        </authorList>
    </citation>
    <scope>NUCLEOTIDE SEQUENCE</scope>
    <source>
        <strain evidence="2">Duluth1</strain>
        <tissue evidence="2">Whole animal</tissue>
    </source>
</reference>
<dbReference type="AlphaFoldDB" id="A0A9D4F1V5"/>
<dbReference type="EMBL" id="JAIWYP010000008">
    <property type="protein sequence ID" value="KAH3789809.1"/>
    <property type="molecule type" value="Genomic_DNA"/>
</dbReference>
<dbReference type="Proteomes" id="UP000828390">
    <property type="component" value="Unassembled WGS sequence"/>
</dbReference>
<protein>
    <submittedName>
        <fullName evidence="2">Uncharacterized protein</fullName>
    </submittedName>
</protein>
<keyword evidence="3" id="KW-1185">Reference proteome</keyword>
<reference evidence="2" key="1">
    <citation type="journal article" date="2019" name="bioRxiv">
        <title>The Genome of the Zebra Mussel, Dreissena polymorpha: A Resource for Invasive Species Research.</title>
        <authorList>
            <person name="McCartney M.A."/>
            <person name="Auch B."/>
            <person name="Kono T."/>
            <person name="Mallez S."/>
            <person name="Zhang Y."/>
            <person name="Obille A."/>
            <person name="Becker A."/>
            <person name="Abrahante J.E."/>
            <person name="Garbe J."/>
            <person name="Badalamenti J.P."/>
            <person name="Herman A."/>
            <person name="Mangelson H."/>
            <person name="Liachko I."/>
            <person name="Sullivan S."/>
            <person name="Sone E.D."/>
            <person name="Koren S."/>
            <person name="Silverstein K.A.T."/>
            <person name="Beckman K.B."/>
            <person name="Gohl D.M."/>
        </authorList>
    </citation>
    <scope>NUCLEOTIDE SEQUENCE</scope>
    <source>
        <strain evidence="2">Duluth1</strain>
        <tissue evidence="2">Whole animal</tissue>
    </source>
</reference>
<sequence length="70" mass="7990">MSIPLGTRWIRRAIRQLHYPTLFRRGIEAAIHLRTNTIPFGDFSEKSIRESSADVSRPDPDVTEVSHTDA</sequence>
<evidence type="ECO:0000256" key="1">
    <source>
        <dbReference type="SAM" id="MobiDB-lite"/>
    </source>
</evidence>
<evidence type="ECO:0000313" key="2">
    <source>
        <dbReference type="EMBL" id="KAH3789809.1"/>
    </source>
</evidence>
<evidence type="ECO:0000313" key="3">
    <source>
        <dbReference type="Proteomes" id="UP000828390"/>
    </source>
</evidence>
<gene>
    <name evidence="2" type="ORF">DPMN_167997</name>
</gene>
<feature type="region of interest" description="Disordered" evidence="1">
    <location>
        <begin position="48"/>
        <end position="70"/>
    </location>
</feature>